<evidence type="ECO:0000313" key="1">
    <source>
        <dbReference type="EMBL" id="API61154.1"/>
    </source>
</evidence>
<keyword evidence="2" id="KW-1185">Reference proteome</keyword>
<proteinExistence type="predicted"/>
<dbReference type="STRING" id="1921510.BSL82_13345"/>
<dbReference type="Proteomes" id="UP000182063">
    <property type="component" value="Chromosome"/>
</dbReference>
<dbReference type="AlphaFoldDB" id="A0A1L3ZZU3"/>
<dbReference type="PIRSF" id="PIRSF034285">
    <property type="entry name" value="UCP034285"/>
    <property type="match status" value="1"/>
</dbReference>
<sequence>MAFGLAALDDRLADHGLDGAGLHEIAPARPSLSDDAAATLFAAGIAARFASQSGFTVLWALSKFDLYAPGLEQVGLGPDRILYAQGRKDAEVLAMAEDALRDGSVACVIAEVRAADQTATRRLQLAASDGKTPMLLYRRHRTRDRCPLDQPSSAMTRWRIGCASSARLPYPGVGRARWFVELVRQRNGNPFSLELDACDDQGRLALPAATAHRATATAGAASQAA</sequence>
<name>A0A1L3ZZU3_9SPHN</name>
<dbReference type="KEGG" id="sphj:BSL82_13345"/>
<dbReference type="EMBL" id="CP018221">
    <property type="protein sequence ID" value="API61154.1"/>
    <property type="molecule type" value="Genomic_DNA"/>
</dbReference>
<gene>
    <name evidence="1" type="ORF">BSL82_13345</name>
</gene>
<reference evidence="2" key="1">
    <citation type="submission" date="2016-11" db="EMBL/GenBank/DDBJ databases">
        <title>Complete Genome Sequence of alachlor-degrading Sphingomonas sp. strain JJ-A5.</title>
        <authorList>
            <person name="Lee H."/>
            <person name="Ka J.-O."/>
        </authorList>
    </citation>
    <scope>NUCLEOTIDE SEQUENCE [LARGE SCALE GENOMIC DNA]</scope>
    <source>
        <strain evidence="2">JJ-A5</strain>
    </source>
</reference>
<dbReference type="SUPFAM" id="SSF52540">
    <property type="entry name" value="P-loop containing nucleoside triphosphate hydrolases"/>
    <property type="match status" value="1"/>
</dbReference>
<dbReference type="InterPro" id="IPR017026">
    <property type="entry name" value="ImuA"/>
</dbReference>
<protein>
    <submittedName>
        <fullName evidence="1">Protein ImuA</fullName>
    </submittedName>
</protein>
<dbReference type="InterPro" id="IPR027417">
    <property type="entry name" value="P-loop_NTPase"/>
</dbReference>
<organism evidence="1 2">
    <name type="scientific">Tardibacter chloracetimidivorans</name>
    <dbReference type="NCBI Taxonomy" id="1921510"/>
    <lineage>
        <taxon>Bacteria</taxon>
        <taxon>Pseudomonadati</taxon>
        <taxon>Pseudomonadota</taxon>
        <taxon>Alphaproteobacteria</taxon>
        <taxon>Sphingomonadales</taxon>
        <taxon>Sphingomonadaceae</taxon>
        <taxon>Tardibacter</taxon>
    </lineage>
</organism>
<accession>A0A1L3ZZU3</accession>
<evidence type="ECO:0000313" key="2">
    <source>
        <dbReference type="Proteomes" id="UP000182063"/>
    </source>
</evidence>
<dbReference type="Gene3D" id="3.40.50.300">
    <property type="entry name" value="P-loop containing nucleotide triphosphate hydrolases"/>
    <property type="match status" value="1"/>
</dbReference>